<proteinExistence type="predicted"/>
<gene>
    <name evidence="1" type="ORF">POPTR_011G091000</name>
</gene>
<dbReference type="EMBL" id="CM009300">
    <property type="protein sequence ID" value="PNT12536.1"/>
    <property type="molecule type" value="Genomic_DNA"/>
</dbReference>
<organism evidence="1 2">
    <name type="scientific">Populus trichocarpa</name>
    <name type="common">Western balsam poplar</name>
    <name type="synonym">Populus balsamifera subsp. trichocarpa</name>
    <dbReference type="NCBI Taxonomy" id="3694"/>
    <lineage>
        <taxon>Eukaryota</taxon>
        <taxon>Viridiplantae</taxon>
        <taxon>Streptophyta</taxon>
        <taxon>Embryophyta</taxon>
        <taxon>Tracheophyta</taxon>
        <taxon>Spermatophyta</taxon>
        <taxon>Magnoliopsida</taxon>
        <taxon>eudicotyledons</taxon>
        <taxon>Gunneridae</taxon>
        <taxon>Pentapetalae</taxon>
        <taxon>rosids</taxon>
        <taxon>fabids</taxon>
        <taxon>Malpighiales</taxon>
        <taxon>Salicaceae</taxon>
        <taxon>Saliceae</taxon>
        <taxon>Populus</taxon>
    </lineage>
</organism>
<dbReference type="HOGENOM" id="CLU_2030685_0_0_1"/>
<evidence type="ECO:0000313" key="1">
    <source>
        <dbReference type="EMBL" id="PNT12536.1"/>
    </source>
</evidence>
<accession>B9I189</accession>
<dbReference type="Proteomes" id="UP000006729">
    <property type="component" value="Chromosome 11"/>
</dbReference>
<dbReference type="AlphaFoldDB" id="B9I189"/>
<keyword evidence="2" id="KW-1185">Reference proteome</keyword>
<evidence type="ECO:0000313" key="2">
    <source>
        <dbReference type="Proteomes" id="UP000006729"/>
    </source>
</evidence>
<sequence length="122" mass="13862">MYLKYGYIATRWRFGGHHRSHSLVGQLQSILVFHDVILEDRLHAAILGTKVVDDSYLYVITEDVTDQFQSFSRVHVSRNSNGAAHCMPNLTRPSDVEPEFMEEVPETVQPSILNNVISFLSA</sequence>
<dbReference type="InParanoid" id="B9I189"/>
<protein>
    <submittedName>
        <fullName evidence="1">Uncharacterized protein</fullName>
    </submittedName>
</protein>
<reference evidence="1 2" key="1">
    <citation type="journal article" date="2006" name="Science">
        <title>The genome of black cottonwood, Populus trichocarpa (Torr. &amp; Gray).</title>
        <authorList>
            <person name="Tuskan G.A."/>
            <person name="Difazio S."/>
            <person name="Jansson S."/>
            <person name="Bohlmann J."/>
            <person name="Grigoriev I."/>
            <person name="Hellsten U."/>
            <person name="Putnam N."/>
            <person name="Ralph S."/>
            <person name="Rombauts S."/>
            <person name="Salamov A."/>
            <person name="Schein J."/>
            <person name="Sterck L."/>
            <person name="Aerts A."/>
            <person name="Bhalerao R.R."/>
            <person name="Bhalerao R.P."/>
            <person name="Blaudez D."/>
            <person name="Boerjan W."/>
            <person name="Brun A."/>
            <person name="Brunner A."/>
            <person name="Busov V."/>
            <person name="Campbell M."/>
            <person name="Carlson J."/>
            <person name="Chalot M."/>
            <person name="Chapman J."/>
            <person name="Chen G.L."/>
            <person name="Cooper D."/>
            <person name="Coutinho P.M."/>
            <person name="Couturier J."/>
            <person name="Covert S."/>
            <person name="Cronk Q."/>
            <person name="Cunningham R."/>
            <person name="Davis J."/>
            <person name="Degroeve S."/>
            <person name="Dejardin A."/>
            <person name="Depamphilis C."/>
            <person name="Detter J."/>
            <person name="Dirks B."/>
            <person name="Dubchak I."/>
            <person name="Duplessis S."/>
            <person name="Ehlting J."/>
            <person name="Ellis B."/>
            <person name="Gendler K."/>
            <person name="Goodstein D."/>
            <person name="Gribskov M."/>
            <person name="Grimwood J."/>
            <person name="Groover A."/>
            <person name="Gunter L."/>
            <person name="Hamberger B."/>
            <person name="Heinze B."/>
            <person name="Helariutta Y."/>
            <person name="Henrissat B."/>
            <person name="Holligan D."/>
            <person name="Holt R."/>
            <person name="Huang W."/>
            <person name="Islam-Faridi N."/>
            <person name="Jones S."/>
            <person name="Jones-Rhoades M."/>
            <person name="Jorgensen R."/>
            <person name="Joshi C."/>
            <person name="Kangasjarvi J."/>
            <person name="Karlsson J."/>
            <person name="Kelleher C."/>
            <person name="Kirkpatrick R."/>
            <person name="Kirst M."/>
            <person name="Kohler A."/>
            <person name="Kalluri U."/>
            <person name="Larimer F."/>
            <person name="Leebens-Mack J."/>
            <person name="Leple J.C."/>
            <person name="Locascio P."/>
            <person name="Lou Y."/>
            <person name="Lucas S."/>
            <person name="Martin F."/>
            <person name="Montanini B."/>
            <person name="Napoli C."/>
            <person name="Nelson D.R."/>
            <person name="Nelson C."/>
            <person name="Nieminen K."/>
            <person name="Nilsson O."/>
            <person name="Pereda V."/>
            <person name="Peter G."/>
            <person name="Philippe R."/>
            <person name="Pilate G."/>
            <person name="Poliakov A."/>
            <person name="Razumovskaya J."/>
            <person name="Richardson P."/>
            <person name="Rinaldi C."/>
            <person name="Ritland K."/>
            <person name="Rouze P."/>
            <person name="Ryaboy D."/>
            <person name="Schmutz J."/>
            <person name="Schrader J."/>
            <person name="Segerman B."/>
            <person name="Shin H."/>
            <person name="Siddiqui A."/>
            <person name="Sterky F."/>
            <person name="Terry A."/>
            <person name="Tsai C.J."/>
            <person name="Uberbacher E."/>
            <person name="Unneberg P."/>
            <person name="Vahala J."/>
            <person name="Wall K."/>
            <person name="Wessler S."/>
            <person name="Yang G."/>
            <person name="Yin T."/>
            <person name="Douglas C."/>
            <person name="Marra M."/>
            <person name="Sandberg G."/>
            <person name="Van de Peer Y."/>
            <person name="Rokhsar D."/>
        </authorList>
    </citation>
    <scope>NUCLEOTIDE SEQUENCE [LARGE SCALE GENOMIC DNA]</scope>
    <source>
        <strain evidence="2">cv. Nisqually</strain>
    </source>
</reference>
<name>B9I189_POPTR</name>